<dbReference type="CDD" id="cd01949">
    <property type="entry name" value="GGDEF"/>
    <property type="match status" value="1"/>
</dbReference>
<evidence type="ECO:0000313" key="4">
    <source>
        <dbReference type="EMBL" id="TDK39457.1"/>
    </source>
</evidence>
<dbReference type="AlphaFoldDB" id="A0A4R5UNF4"/>
<dbReference type="InterPro" id="IPR050469">
    <property type="entry name" value="Diguanylate_Cyclase"/>
</dbReference>
<dbReference type="SMART" id="SM00065">
    <property type="entry name" value="GAF"/>
    <property type="match status" value="1"/>
</dbReference>
<dbReference type="Gene3D" id="3.30.450.40">
    <property type="match status" value="1"/>
</dbReference>
<dbReference type="PANTHER" id="PTHR45138:SF9">
    <property type="entry name" value="DIGUANYLATE CYCLASE DGCM-RELATED"/>
    <property type="match status" value="1"/>
</dbReference>
<dbReference type="SUPFAM" id="SSF55781">
    <property type="entry name" value="GAF domain-like"/>
    <property type="match status" value="1"/>
</dbReference>
<dbReference type="InterPro" id="IPR043128">
    <property type="entry name" value="Rev_trsase/Diguanyl_cyclase"/>
</dbReference>
<accession>A0A4R5UNF4</accession>
<dbReference type="EC" id="2.7.7.65" evidence="1"/>
<reference evidence="4 5" key="1">
    <citation type="submission" date="2019-03" db="EMBL/GenBank/DDBJ databases">
        <title>Rhizobium sp. nov., an bacterium isolated from biocrust in Mu Us Desert.</title>
        <authorList>
            <person name="Lixiong L."/>
        </authorList>
    </citation>
    <scope>NUCLEOTIDE SEQUENCE [LARGE SCALE GENOMIC DNA]</scope>
    <source>
        <strain evidence="4 5">SPY-1</strain>
    </source>
</reference>
<evidence type="ECO:0000313" key="5">
    <source>
        <dbReference type="Proteomes" id="UP000295238"/>
    </source>
</evidence>
<dbReference type="EMBL" id="SMTL01000001">
    <property type="protein sequence ID" value="TDK39457.1"/>
    <property type="molecule type" value="Genomic_DNA"/>
</dbReference>
<dbReference type="InterPro" id="IPR029016">
    <property type="entry name" value="GAF-like_dom_sf"/>
</dbReference>
<keyword evidence="5" id="KW-1185">Reference proteome</keyword>
<proteinExistence type="predicted"/>
<sequence length="416" mass="45742">MPTARIFGKSSLEAQRETARLAALERLDILDSPKDEGFERIVRLIKEIFTVDIGIVSLIDAHRQWYKACSGFAIEEMPRQDTFCRRVIECEDAIIIQDTTKDSYFSAHPAVTGPDHVRFYAGMPLKTRDGFTVGTVCAIDRRPRSFSSRDVVILQELAGACMDRIELLESAATDSLTGAMTRRAFKKEAEQFISLARRHQHDLSCIALDIDHFKNVNDSYGHAVGDQVLKAVVAACKATLRAGDLLGRLGGEEFAIILPHVDRQDAIAVAEKVRERVAALEIPSEHGIIKVTASFGITSLSIVGKEIETLLAQADAAMYQAKHAGRNRCMSWNTVQADHPTGARRRVLKAGAIIFNNRRSTMDCTIRTLGSDSAGLAVSNAIGIPPEFVLAIKGEGFETNCKVIAHDRQHLEVAFA</sequence>
<dbReference type="NCBIfam" id="TIGR00254">
    <property type="entry name" value="GGDEF"/>
    <property type="match status" value="1"/>
</dbReference>
<comment type="caution">
    <text evidence="4">The sequence shown here is derived from an EMBL/GenBank/DDBJ whole genome shotgun (WGS) entry which is preliminary data.</text>
</comment>
<dbReference type="PROSITE" id="PS50887">
    <property type="entry name" value="GGDEF"/>
    <property type="match status" value="1"/>
</dbReference>
<evidence type="ECO:0000259" key="3">
    <source>
        <dbReference type="PROSITE" id="PS50887"/>
    </source>
</evidence>
<comment type="catalytic activity">
    <reaction evidence="2">
        <text>2 GTP = 3',3'-c-di-GMP + 2 diphosphate</text>
        <dbReference type="Rhea" id="RHEA:24898"/>
        <dbReference type="ChEBI" id="CHEBI:33019"/>
        <dbReference type="ChEBI" id="CHEBI:37565"/>
        <dbReference type="ChEBI" id="CHEBI:58805"/>
        <dbReference type="EC" id="2.7.7.65"/>
    </reaction>
</comment>
<dbReference type="GO" id="GO:0052621">
    <property type="term" value="F:diguanylate cyclase activity"/>
    <property type="evidence" value="ECO:0007669"/>
    <property type="project" value="UniProtKB-EC"/>
</dbReference>
<gene>
    <name evidence="4" type="ORF">E2F50_04915</name>
</gene>
<feature type="domain" description="GGDEF" evidence="3">
    <location>
        <begin position="201"/>
        <end position="334"/>
    </location>
</feature>
<dbReference type="SMART" id="SM00267">
    <property type="entry name" value="GGDEF"/>
    <property type="match status" value="1"/>
</dbReference>
<dbReference type="OrthoDB" id="315417at2"/>
<dbReference type="InterPro" id="IPR029787">
    <property type="entry name" value="Nucleotide_cyclase"/>
</dbReference>
<name>A0A4R5UNF4_9HYPH</name>
<dbReference type="Pfam" id="PF01590">
    <property type="entry name" value="GAF"/>
    <property type="match status" value="1"/>
</dbReference>
<dbReference type="Gene3D" id="3.30.70.270">
    <property type="match status" value="1"/>
</dbReference>
<evidence type="ECO:0000256" key="2">
    <source>
        <dbReference type="ARBA" id="ARBA00034247"/>
    </source>
</evidence>
<evidence type="ECO:0000256" key="1">
    <source>
        <dbReference type="ARBA" id="ARBA00012528"/>
    </source>
</evidence>
<dbReference type="InterPro" id="IPR000160">
    <property type="entry name" value="GGDEF_dom"/>
</dbReference>
<dbReference type="PANTHER" id="PTHR45138">
    <property type="entry name" value="REGULATORY COMPONENTS OF SENSORY TRANSDUCTION SYSTEM"/>
    <property type="match status" value="1"/>
</dbReference>
<dbReference type="InterPro" id="IPR003018">
    <property type="entry name" value="GAF"/>
</dbReference>
<dbReference type="Pfam" id="PF00990">
    <property type="entry name" value="GGDEF"/>
    <property type="match status" value="1"/>
</dbReference>
<dbReference type="SUPFAM" id="SSF55073">
    <property type="entry name" value="Nucleotide cyclase"/>
    <property type="match status" value="1"/>
</dbReference>
<dbReference type="FunFam" id="3.30.70.270:FF:000001">
    <property type="entry name" value="Diguanylate cyclase domain protein"/>
    <property type="match status" value="1"/>
</dbReference>
<dbReference type="RefSeq" id="WP_133314903.1">
    <property type="nucleotide sequence ID" value="NZ_SMTL01000001.1"/>
</dbReference>
<organism evidence="4 5">
    <name type="scientific">Rhizobium deserti</name>
    <dbReference type="NCBI Taxonomy" id="2547961"/>
    <lineage>
        <taxon>Bacteria</taxon>
        <taxon>Pseudomonadati</taxon>
        <taxon>Pseudomonadota</taxon>
        <taxon>Alphaproteobacteria</taxon>
        <taxon>Hyphomicrobiales</taxon>
        <taxon>Rhizobiaceae</taxon>
        <taxon>Rhizobium/Agrobacterium group</taxon>
        <taxon>Rhizobium</taxon>
    </lineage>
</organism>
<dbReference type="Proteomes" id="UP000295238">
    <property type="component" value="Unassembled WGS sequence"/>
</dbReference>
<protein>
    <recommendedName>
        <fullName evidence="1">diguanylate cyclase</fullName>
        <ecNumber evidence="1">2.7.7.65</ecNumber>
    </recommendedName>
</protein>